<keyword evidence="4" id="KW-1185">Reference proteome</keyword>
<protein>
    <submittedName>
        <fullName evidence="3">Fumarylacetoacetate hydrolase family protein</fullName>
    </submittedName>
</protein>
<keyword evidence="1" id="KW-0479">Metal-binding</keyword>
<dbReference type="InterPro" id="IPR011234">
    <property type="entry name" value="Fumarylacetoacetase-like_C"/>
</dbReference>
<dbReference type="Gene3D" id="3.90.850.10">
    <property type="entry name" value="Fumarylacetoacetase-like, C-terminal domain"/>
    <property type="match status" value="1"/>
</dbReference>
<evidence type="ECO:0000313" key="4">
    <source>
        <dbReference type="Proteomes" id="UP001597033"/>
    </source>
</evidence>
<accession>A0ABW3LTY1</accession>
<reference evidence="4" key="1">
    <citation type="journal article" date="2019" name="Int. J. Syst. Evol. Microbiol.">
        <title>The Global Catalogue of Microorganisms (GCM) 10K type strain sequencing project: providing services to taxonomists for standard genome sequencing and annotation.</title>
        <authorList>
            <consortium name="The Broad Institute Genomics Platform"/>
            <consortium name="The Broad Institute Genome Sequencing Center for Infectious Disease"/>
            <person name="Wu L."/>
            <person name="Ma J."/>
        </authorList>
    </citation>
    <scope>NUCLEOTIDE SEQUENCE [LARGE SCALE GENOMIC DNA]</scope>
    <source>
        <strain evidence="4">CCUG 55854</strain>
    </source>
</reference>
<sequence>MSDARAHEASPAAPRADVIPVPVVPRVDVRGGGRFPVHRIYCVGRNFADHAREMGAVAPASKAERGTPVFFMKPADAIVTGEAVAYPPGTADLHHEVELVVAVGHDAPPGVLPVEQAQALVFGYTVGLDLTRRDLQAAAKAKGLPWDTAKGFDQSAPIGELVPVADAGQLGARVLSLQVNGQPRQQAPLSDLIWDVPEILHELSKLYALRAGDLVFMGTPAGVAALQPGDRYEASLEGIARLPGRIEA</sequence>
<gene>
    <name evidence="3" type="ORF">ACFQ2N_04370</name>
</gene>
<dbReference type="SUPFAM" id="SSF56529">
    <property type="entry name" value="FAH"/>
    <property type="match status" value="1"/>
</dbReference>
<dbReference type="Pfam" id="PF01557">
    <property type="entry name" value="FAA_hydrolase"/>
    <property type="match status" value="1"/>
</dbReference>
<feature type="domain" description="Fumarylacetoacetase-like C-terminal" evidence="2">
    <location>
        <begin position="40"/>
        <end position="246"/>
    </location>
</feature>
<name>A0ABW3LTY1_9GAMM</name>
<organism evidence="3 4">
    <name type="scientific">Pseudoxanthomonas kaohsiungensis</name>
    <dbReference type="NCBI Taxonomy" id="283923"/>
    <lineage>
        <taxon>Bacteria</taxon>
        <taxon>Pseudomonadati</taxon>
        <taxon>Pseudomonadota</taxon>
        <taxon>Gammaproteobacteria</taxon>
        <taxon>Lysobacterales</taxon>
        <taxon>Lysobacteraceae</taxon>
        <taxon>Pseudoxanthomonas</taxon>
    </lineage>
</organism>
<dbReference type="RefSeq" id="WP_162377678.1">
    <property type="nucleotide sequence ID" value="NZ_JBHTKN010000002.1"/>
</dbReference>
<evidence type="ECO:0000313" key="3">
    <source>
        <dbReference type="EMBL" id="MFD1041583.1"/>
    </source>
</evidence>
<keyword evidence="3" id="KW-0378">Hydrolase</keyword>
<evidence type="ECO:0000256" key="1">
    <source>
        <dbReference type="ARBA" id="ARBA00022723"/>
    </source>
</evidence>
<dbReference type="InterPro" id="IPR036663">
    <property type="entry name" value="Fumarylacetoacetase_C_sf"/>
</dbReference>
<dbReference type="PANTHER" id="PTHR11820">
    <property type="entry name" value="ACYLPYRUVASE"/>
    <property type="match status" value="1"/>
</dbReference>
<comment type="caution">
    <text evidence="3">The sequence shown here is derived from an EMBL/GenBank/DDBJ whole genome shotgun (WGS) entry which is preliminary data.</text>
</comment>
<evidence type="ECO:0000259" key="2">
    <source>
        <dbReference type="Pfam" id="PF01557"/>
    </source>
</evidence>
<dbReference type="PANTHER" id="PTHR11820:SF90">
    <property type="entry name" value="FLUTATHIONE S-TRANSFERASE"/>
    <property type="match status" value="1"/>
</dbReference>
<dbReference type="GO" id="GO:0016787">
    <property type="term" value="F:hydrolase activity"/>
    <property type="evidence" value="ECO:0007669"/>
    <property type="project" value="UniProtKB-KW"/>
</dbReference>
<proteinExistence type="predicted"/>
<dbReference type="EMBL" id="JBHTKN010000002">
    <property type="protein sequence ID" value="MFD1041583.1"/>
    <property type="molecule type" value="Genomic_DNA"/>
</dbReference>
<dbReference type="Proteomes" id="UP001597033">
    <property type="component" value="Unassembled WGS sequence"/>
</dbReference>